<keyword evidence="11 14" id="KW-0503">Monooxygenase</keyword>
<dbReference type="GO" id="GO:0005506">
    <property type="term" value="F:iron ion binding"/>
    <property type="evidence" value="ECO:0007669"/>
    <property type="project" value="InterPro"/>
</dbReference>
<evidence type="ECO:0008006" key="17">
    <source>
        <dbReference type="Google" id="ProtNLM"/>
    </source>
</evidence>
<gene>
    <name evidence="15" type="ORF">PV327_009735</name>
</gene>
<keyword evidence="12" id="KW-0472">Membrane</keyword>
<evidence type="ECO:0000256" key="1">
    <source>
        <dbReference type="ARBA" id="ARBA00001971"/>
    </source>
</evidence>
<evidence type="ECO:0000313" key="16">
    <source>
        <dbReference type="Proteomes" id="UP001168972"/>
    </source>
</evidence>
<keyword evidence="9 14" id="KW-0560">Oxidoreductase</keyword>
<dbReference type="GO" id="GO:0005789">
    <property type="term" value="C:endoplasmic reticulum membrane"/>
    <property type="evidence" value="ECO:0007669"/>
    <property type="project" value="UniProtKB-SubCell"/>
</dbReference>
<keyword evidence="7" id="KW-0256">Endoplasmic reticulum</keyword>
<keyword evidence="10 13" id="KW-0408">Iron</keyword>
<dbReference type="AlphaFoldDB" id="A0AA39CB24"/>
<dbReference type="PRINTS" id="PR00385">
    <property type="entry name" value="P450"/>
</dbReference>
<evidence type="ECO:0000313" key="15">
    <source>
        <dbReference type="EMBL" id="KAK0161242.1"/>
    </source>
</evidence>
<dbReference type="Gene3D" id="1.10.630.10">
    <property type="entry name" value="Cytochrome P450"/>
    <property type="match status" value="1"/>
</dbReference>
<evidence type="ECO:0000256" key="13">
    <source>
        <dbReference type="PIRSR" id="PIRSR602401-1"/>
    </source>
</evidence>
<reference evidence="15" key="1">
    <citation type="journal article" date="2023" name="bioRxiv">
        <title>Scaffold-level genome assemblies of two parasitoid biocontrol wasps reveal the parthenogenesis mechanism and an associated novel virus.</title>
        <authorList>
            <person name="Inwood S."/>
            <person name="Skelly J."/>
            <person name="Guhlin J."/>
            <person name="Harrop T."/>
            <person name="Goldson S."/>
            <person name="Dearden P."/>
        </authorList>
    </citation>
    <scope>NUCLEOTIDE SEQUENCE</scope>
    <source>
        <strain evidence="15">Lincoln</strain>
        <tissue evidence="15">Whole body</tissue>
    </source>
</reference>
<comment type="caution">
    <text evidence="15">The sequence shown here is derived from an EMBL/GenBank/DDBJ whole genome shotgun (WGS) entry which is preliminary data.</text>
</comment>
<sequence>MKQSLLPSIERIKSVLKVARNYSGLLRDVYKAHPDKSMVGMFIINQPVLLVRDPDIIKEILQTKFNCFRAHRVLNKELDPLLSKDPFFQNGDNWKISRGIFLMAFTSKKLRYLSRVVENISTMLIDNLDNQLIDKEYIEIEAKNFFADFTTNVGVNSLLGIENNYLVDMYVQTFRKMFDSIFEPSLIISLKNNLDFFNPITGKLLKTGLVPSNINKQYQKIFNDIIEIRKQNASPKNDILEYIINYEKKFMSNDVPAHAFAFIVESFETSSVTLSFLFYQLSQHQDIQQKVREEVFTVLEKFDNELNHDTIREMTYMDQVINESLRMFPTAGRLMKICTEQIELSAANGERCSLTPGDVVTISLEGLHNDPKLWDNPDEFNPDRFDTNSMDYKLRHKFIFLPFGSGQRMCPGMRMGLLNVKIATATILQKFVIDSSPKLRKPVKIDSSYFFSRVEGGAWIRFKRL</sequence>
<dbReference type="InterPro" id="IPR050476">
    <property type="entry name" value="Insect_CytP450_Detox"/>
</dbReference>
<reference evidence="15" key="2">
    <citation type="submission" date="2023-03" db="EMBL/GenBank/DDBJ databases">
        <authorList>
            <person name="Inwood S.N."/>
            <person name="Skelly J.G."/>
            <person name="Guhlin J."/>
            <person name="Harrop T.W.R."/>
            <person name="Goldson S.G."/>
            <person name="Dearden P.K."/>
        </authorList>
    </citation>
    <scope>NUCLEOTIDE SEQUENCE</scope>
    <source>
        <strain evidence="15">Lincoln</strain>
        <tissue evidence="15">Whole body</tissue>
    </source>
</reference>
<dbReference type="CDD" id="cd11056">
    <property type="entry name" value="CYP6-like"/>
    <property type="match status" value="1"/>
</dbReference>
<dbReference type="InterPro" id="IPR001128">
    <property type="entry name" value="Cyt_P450"/>
</dbReference>
<dbReference type="PROSITE" id="PS00086">
    <property type="entry name" value="CYTOCHROME_P450"/>
    <property type="match status" value="1"/>
</dbReference>
<comment type="cofactor">
    <cofactor evidence="1 13">
        <name>heme</name>
        <dbReference type="ChEBI" id="CHEBI:30413"/>
    </cofactor>
</comment>
<keyword evidence="5 13" id="KW-0349">Heme</keyword>
<keyword evidence="16" id="KW-1185">Reference proteome</keyword>
<evidence type="ECO:0000256" key="10">
    <source>
        <dbReference type="ARBA" id="ARBA00023004"/>
    </source>
</evidence>
<comment type="similarity">
    <text evidence="4 14">Belongs to the cytochrome P450 family.</text>
</comment>
<dbReference type="PRINTS" id="PR00463">
    <property type="entry name" value="EP450I"/>
</dbReference>
<name>A0AA39CB24_MICHY</name>
<comment type="subcellular location">
    <subcellularLocation>
        <location evidence="3">Endoplasmic reticulum membrane</location>
        <topology evidence="3">Peripheral membrane protein</topology>
    </subcellularLocation>
    <subcellularLocation>
        <location evidence="2">Microsome membrane</location>
        <topology evidence="2">Peripheral membrane protein</topology>
    </subcellularLocation>
</comment>
<evidence type="ECO:0000256" key="4">
    <source>
        <dbReference type="ARBA" id="ARBA00010617"/>
    </source>
</evidence>
<dbReference type="Proteomes" id="UP001168972">
    <property type="component" value="Unassembled WGS sequence"/>
</dbReference>
<dbReference type="GO" id="GO:0020037">
    <property type="term" value="F:heme binding"/>
    <property type="evidence" value="ECO:0007669"/>
    <property type="project" value="InterPro"/>
</dbReference>
<dbReference type="InterPro" id="IPR002401">
    <property type="entry name" value="Cyt_P450_E_grp-I"/>
</dbReference>
<evidence type="ECO:0000256" key="6">
    <source>
        <dbReference type="ARBA" id="ARBA00022723"/>
    </source>
</evidence>
<evidence type="ECO:0000256" key="14">
    <source>
        <dbReference type="RuleBase" id="RU000461"/>
    </source>
</evidence>
<keyword evidence="8" id="KW-0492">Microsome</keyword>
<keyword evidence="6 13" id="KW-0479">Metal-binding</keyword>
<evidence type="ECO:0000256" key="5">
    <source>
        <dbReference type="ARBA" id="ARBA00022617"/>
    </source>
</evidence>
<evidence type="ECO:0000256" key="3">
    <source>
        <dbReference type="ARBA" id="ARBA00004406"/>
    </source>
</evidence>
<dbReference type="InterPro" id="IPR036396">
    <property type="entry name" value="Cyt_P450_sf"/>
</dbReference>
<dbReference type="EMBL" id="JAQQBR010001835">
    <property type="protein sequence ID" value="KAK0161242.1"/>
    <property type="molecule type" value="Genomic_DNA"/>
</dbReference>
<accession>A0AA39CB24</accession>
<evidence type="ECO:0000256" key="11">
    <source>
        <dbReference type="ARBA" id="ARBA00023033"/>
    </source>
</evidence>
<organism evidence="15 16">
    <name type="scientific">Microctonus hyperodae</name>
    <name type="common">Parasitoid wasp</name>
    <dbReference type="NCBI Taxonomy" id="165561"/>
    <lineage>
        <taxon>Eukaryota</taxon>
        <taxon>Metazoa</taxon>
        <taxon>Ecdysozoa</taxon>
        <taxon>Arthropoda</taxon>
        <taxon>Hexapoda</taxon>
        <taxon>Insecta</taxon>
        <taxon>Pterygota</taxon>
        <taxon>Neoptera</taxon>
        <taxon>Endopterygota</taxon>
        <taxon>Hymenoptera</taxon>
        <taxon>Apocrita</taxon>
        <taxon>Ichneumonoidea</taxon>
        <taxon>Braconidae</taxon>
        <taxon>Euphorinae</taxon>
        <taxon>Microctonus</taxon>
    </lineage>
</organism>
<evidence type="ECO:0000256" key="7">
    <source>
        <dbReference type="ARBA" id="ARBA00022824"/>
    </source>
</evidence>
<protein>
    <recommendedName>
        <fullName evidence="17">Cytochrome P450</fullName>
    </recommendedName>
</protein>
<evidence type="ECO:0000256" key="2">
    <source>
        <dbReference type="ARBA" id="ARBA00004174"/>
    </source>
</evidence>
<dbReference type="SUPFAM" id="SSF48264">
    <property type="entry name" value="Cytochrome P450"/>
    <property type="match status" value="1"/>
</dbReference>
<dbReference type="PANTHER" id="PTHR24292:SF54">
    <property type="entry name" value="CYP9F3-RELATED"/>
    <property type="match status" value="1"/>
</dbReference>
<evidence type="ECO:0000256" key="9">
    <source>
        <dbReference type="ARBA" id="ARBA00023002"/>
    </source>
</evidence>
<dbReference type="GO" id="GO:0016705">
    <property type="term" value="F:oxidoreductase activity, acting on paired donors, with incorporation or reduction of molecular oxygen"/>
    <property type="evidence" value="ECO:0007669"/>
    <property type="project" value="InterPro"/>
</dbReference>
<dbReference type="PANTHER" id="PTHR24292">
    <property type="entry name" value="CYTOCHROME P450"/>
    <property type="match status" value="1"/>
</dbReference>
<feature type="binding site" description="axial binding residue" evidence="13">
    <location>
        <position position="410"/>
    </location>
    <ligand>
        <name>heme</name>
        <dbReference type="ChEBI" id="CHEBI:30413"/>
    </ligand>
    <ligandPart>
        <name>Fe</name>
        <dbReference type="ChEBI" id="CHEBI:18248"/>
    </ligandPart>
</feature>
<dbReference type="Pfam" id="PF00067">
    <property type="entry name" value="p450"/>
    <property type="match status" value="1"/>
</dbReference>
<dbReference type="GO" id="GO:0004497">
    <property type="term" value="F:monooxygenase activity"/>
    <property type="evidence" value="ECO:0007669"/>
    <property type="project" value="UniProtKB-KW"/>
</dbReference>
<dbReference type="InterPro" id="IPR017972">
    <property type="entry name" value="Cyt_P450_CS"/>
</dbReference>
<evidence type="ECO:0000256" key="8">
    <source>
        <dbReference type="ARBA" id="ARBA00022848"/>
    </source>
</evidence>
<proteinExistence type="inferred from homology"/>
<evidence type="ECO:0000256" key="12">
    <source>
        <dbReference type="ARBA" id="ARBA00023136"/>
    </source>
</evidence>